<keyword evidence="6 7" id="KW-0472">Membrane</keyword>
<gene>
    <name evidence="10" type="ORF">SAMN05421781_1654</name>
</gene>
<evidence type="ECO:0000259" key="8">
    <source>
        <dbReference type="Pfam" id="PF02080"/>
    </source>
</evidence>
<evidence type="ECO:0000256" key="5">
    <source>
        <dbReference type="ARBA" id="ARBA00022989"/>
    </source>
</evidence>
<protein>
    <submittedName>
        <fullName evidence="10">Citrate transporter</fullName>
    </submittedName>
</protein>
<dbReference type="GO" id="GO:0008324">
    <property type="term" value="F:monoatomic cation transmembrane transporter activity"/>
    <property type="evidence" value="ECO:0007669"/>
    <property type="project" value="InterPro"/>
</dbReference>
<feature type="transmembrane region" description="Helical" evidence="7">
    <location>
        <begin position="174"/>
        <end position="197"/>
    </location>
</feature>
<evidence type="ECO:0000313" key="10">
    <source>
        <dbReference type="EMBL" id="SDW53603.1"/>
    </source>
</evidence>
<feature type="transmembrane region" description="Helical" evidence="7">
    <location>
        <begin position="479"/>
        <end position="499"/>
    </location>
</feature>
<feature type="transmembrane region" description="Helical" evidence="7">
    <location>
        <begin position="94"/>
        <end position="115"/>
    </location>
</feature>
<sequence>MSWEIVWVLIIVLVMVGALMKEIARPGIIFLFVLSLLLITGIITPQQGLKGFANQGMLTVGLLCIVAGAVQQTGIVDRFVEGVLSKGRTPRGSLMKMLVPSALMSGFLNNTPIVATFSPLVKRWCEKYDLAPSKFLLPLSYATIIGGTITLIGTSTNLVVHGLLLERGYAGFHFFQLALIGIPATIAVTIFILTIGIKILPDRKPPLFYQKEGLRKYMLKLEITPDYKHLGNTLKRAGFINDPSLQLLAVVPNGEAESREDGEHHILEPGDCLVVYGDLTQVAMLENTDGLYIRTETSEKKTAGEPKDRKLMEVMVTHYSNILFTKLKDIFFDQRFDAAIIGIHRYDESYSPEMKEMVVKPGDTLLLLAGPEFEQKTSAHNDFHVLKNSVNPFLKGPRWKSWLPLVMMMLMVGLAALQIIPIFYAALLAVAGLLLTGSLSLKDAHRYLPYEVLIVIAAAFGLGEAMMSTGAAPLLAERMIDWFMPFGVLGVFTALYVLTNVFTEVVTNNAAAIVMLPVALETADILSVSPLAAAVIVAIAASASFITPIGYQTNLFVYTQGGYRFTDFMKIGVPVSLIVMVITISITWTVWG</sequence>
<feature type="transmembrane region" description="Helical" evidence="7">
    <location>
        <begin position="530"/>
        <end position="551"/>
    </location>
</feature>
<evidence type="ECO:0000256" key="7">
    <source>
        <dbReference type="SAM" id="Phobius"/>
    </source>
</evidence>
<dbReference type="SUPFAM" id="SSF116726">
    <property type="entry name" value="TrkA C-terminal domain-like"/>
    <property type="match status" value="2"/>
</dbReference>
<feature type="transmembrane region" description="Helical" evidence="7">
    <location>
        <begin position="447"/>
        <end position="467"/>
    </location>
</feature>
<evidence type="ECO:0000313" key="11">
    <source>
        <dbReference type="Proteomes" id="UP000199488"/>
    </source>
</evidence>
<dbReference type="InterPro" id="IPR006037">
    <property type="entry name" value="RCK_C"/>
</dbReference>
<evidence type="ECO:0000256" key="4">
    <source>
        <dbReference type="ARBA" id="ARBA00022737"/>
    </source>
</evidence>
<feature type="transmembrane region" description="Helical" evidence="7">
    <location>
        <begin position="571"/>
        <end position="591"/>
    </location>
</feature>
<dbReference type="PANTHER" id="PTHR43652">
    <property type="entry name" value="BASIC AMINO ACID ANTIPORTER YFCC-RELATED"/>
    <property type="match status" value="1"/>
</dbReference>
<accession>A0A1H2UBN6</accession>
<dbReference type="Gene3D" id="3.30.70.1450">
    <property type="entry name" value="Regulator of K+ conductance, C-terminal domain"/>
    <property type="match status" value="2"/>
</dbReference>
<dbReference type="Pfam" id="PF02080">
    <property type="entry name" value="TrkA_C"/>
    <property type="match status" value="1"/>
</dbReference>
<evidence type="ECO:0000259" key="9">
    <source>
        <dbReference type="Pfam" id="PF03600"/>
    </source>
</evidence>
<dbReference type="InterPro" id="IPR051679">
    <property type="entry name" value="DASS-Related_Transporters"/>
</dbReference>
<dbReference type="GO" id="GO:0006813">
    <property type="term" value="P:potassium ion transport"/>
    <property type="evidence" value="ECO:0007669"/>
    <property type="project" value="InterPro"/>
</dbReference>
<dbReference type="EMBL" id="FNNC01000003">
    <property type="protein sequence ID" value="SDW53603.1"/>
    <property type="molecule type" value="Genomic_DNA"/>
</dbReference>
<feature type="domain" description="Citrate transporter-like" evidence="9">
    <location>
        <begin position="18"/>
        <end position="538"/>
    </location>
</feature>
<proteinExistence type="predicted"/>
<keyword evidence="3 7" id="KW-0812">Transmembrane</keyword>
<dbReference type="InterPro" id="IPR004680">
    <property type="entry name" value="Cit_transptr-like_dom"/>
</dbReference>
<dbReference type="Proteomes" id="UP000199488">
    <property type="component" value="Unassembled WGS sequence"/>
</dbReference>
<evidence type="ECO:0000256" key="6">
    <source>
        <dbReference type="ARBA" id="ARBA00023136"/>
    </source>
</evidence>
<feature type="transmembrane region" description="Helical" evidence="7">
    <location>
        <begin position="402"/>
        <end position="435"/>
    </location>
</feature>
<comment type="subcellular location">
    <subcellularLocation>
        <location evidence="1">Membrane</location>
        <topology evidence="1">Multi-pass membrane protein</topology>
    </subcellularLocation>
</comment>
<feature type="transmembrane region" description="Helical" evidence="7">
    <location>
        <begin position="27"/>
        <end position="44"/>
    </location>
</feature>
<dbReference type="OrthoDB" id="9765532at2"/>
<keyword evidence="5 7" id="KW-1133">Transmembrane helix</keyword>
<feature type="transmembrane region" description="Helical" evidence="7">
    <location>
        <begin position="56"/>
        <end position="74"/>
    </location>
</feature>
<dbReference type="PANTHER" id="PTHR43652:SF2">
    <property type="entry name" value="BASIC AMINO ACID ANTIPORTER YFCC-RELATED"/>
    <property type="match status" value="1"/>
</dbReference>
<keyword evidence="2" id="KW-0813">Transport</keyword>
<keyword evidence="4" id="KW-0677">Repeat</keyword>
<dbReference type="STRING" id="1122204.SAMN05421781_1654"/>
<dbReference type="Pfam" id="PF03600">
    <property type="entry name" value="CitMHS"/>
    <property type="match status" value="1"/>
</dbReference>
<dbReference type="InterPro" id="IPR036721">
    <property type="entry name" value="RCK_C_sf"/>
</dbReference>
<dbReference type="AlphaFoldDB" id="A0A1H2UBN6"/>
<keyword evidence="11" id="KW-1185">Reference proteome</keyword>
<organism evidence="10 11">
    <name type="scientific">Marinococcus luteus</name>
    <dbReference type="NCBI Taxonomy" id="1122204"/>
    <lineage>
        <taxon>Bacteria</taxon>
        <taxon>Bacillati</taxon>
        <taxon>Bacillota</taxon>
        <taxon>Bacilli</taxon>
        <taxon>Bacillales</taxon>
        <taxon>Bacillaceae</taxon>
        <taxon>Marinococcus</taxon>
    </lineage>
</organism>
<feature type="domain" description="RCK C-terminal" evidence="8">
    <location>
        <begin position="311"/>
        <end position="372"/>
    </location>
</feature>
<reference evidence="10 11" key="1">
    <citation type="submission" date="2016-10" db="EMBL/GenBank/DDBJ databases">
        <authorList>
            <person name="de Groot N.N."/>
        </authorList>
    </citation>
    <scope>NUCLEOTIDE SEQUENCE [LARGE SCALE GENOMIC DNA]</scope>
    <source>
        <strain evidence="10 11">DSM 23126</strain>
    </source>
</reference>
<feature type="transmembrane region" description="Helical" evidence="7">
    <location>
        <begin position="5"/>
        <end position="21"/>
    </location>
</feature>
<evidence type="ECO:0000256" key="2">
    <source>
        <dbReference type="ARBA" id="ARBA00022448"/>
    </source>
</evidence>
<feature type="transmembrane region" description="Helical" evidence="7">
    <location>
        <begin position="135"/>
        <end position="154"/>
    </location>
</feature>
<evidence type="ECO:0000256" key="1">
    <source>
        <dbReference type="ARBA" id="ARBA00004141"/>
    </source>
</evidence>
<dbReference type="GO" id="GO:0005886">
    <property type="term" value="C:plasma membrane"/>
    <property type="evidence" value="ECO:0007669"/>
    <property type="project" value="TreeGrafter"/>
</dbReference>
<dbReference type="RefSeq" id="WP_091613621.1">
    <property type="nucleotide sequence ID" value="NZ_FNNC01000003.1"/>
</dbReference>
<evidence type="ECO:0000256" key="3">
    <source>
        <dbReference type="ARBA" id="ARBA00022692"/>
    </source>
</evidence>
<name>A0A1H2UBN6_9BACI</name>